<dbReference type="AlphaFoldDB" id="A0A1H3VHA9"/>
<keyword evidence="2" id="KW-1003">Cell membrane</keyword>
<evidence type="ECO:0000256" key="6">
    <source>
        <dbReference type="ARBA" id="ARBA00023315"/>
    </source>
</evidence>
<dbReference type="GO" id="GO:0009247">
    <property type="term" value="P:glycolipid biosynthetic process"/>
    <property type="evidence" value="ECO:0007669"/>
    <property type="project" value="UniProtKB-ARBA"/>
</dbReference>
<organism evidence="7 8">
    <name type="scientific">Thiothrix caldifontis</name>
    <dbReference type="NCBI Taxonomy" id="525918"/>
    <lineage>
        <taxon>Bacteria</taxon>
        <taxon>Pseudomonadati</taxon>
        <taxon>Pseudomonadota</taxon>
        <taxon>Gammaproteobacteria</taxon>
        <taxon>Thiotrichales</taxon>
        <taxon>Thiotrichaceae</taxon>
        <taxon>Thiothrix</taxon>
    </lineage>
</organism>
<evidence type="ECO:0000313" key="8">
    <source>
        <dbReference type="Proteomes" id="UP000199397"/>
    </source>
</evidence>
<keyword evidence="6 7" id="KW-0012">Acyltransferase</keyword>
<keyword evidence="3" id="KW-0997">Cell inner membrane</keyword>
<dbReference type="PANTHER" id="PTHR30606">
    <property type="entry name" value="LIPID A BIOSYNTHESIS LAUROYL ACYLTRANSFERASE"/>
    <property type="match status" value="1"/>
</dbReference>
<evidence type="ECO:0000256" key="4">
    <source>
        <dbReference type="ARBA" id="ARBA00022679"/>
    </source>
</evidence>
<dbReference type="EMBL" id="FNQP01000001">
    <property type="protein sequence ID" value="SDZ74197.1"/>
    <property type="molecule type" value="Genomic_DNA"/>
</dbReference>
<comment type="subcellular location">
    <subcellularLocation>
        <location evidence="1">Cell inner membrane</location>
    </subcellularLocation>
</comment>
<dbReference type="GO" id="GO:0005886">
    <property type="term" value="C:plasma membrane"/>
    <property type="evidence" value="ECO:0007669"/>
    <property type="project" value="UniProtKB-SubCell"/>
</dbReference>
<dbReference type="Proteomes" id="UP000199397">
    <property type="component" value="Unassembled WGS sequence"/>
</dbReference>
<dbReference type="InterPro" id="IPR004960">
    <property type="entry name" value="LipA_acyltrans"/>
</dbReference>
<evidence type="ECO:0000313" key="7">
    <source>
        <dbReference type="EMBL" id="SDZ74197.1"/>
    </source>
</evidence>
<gene>
    <name evidence="7" type="ORF">SAMN05660964_00083</name>
</gene>
<keyword evidence="5" id="KW-0472">Membrane</keyword>
<dbReference type="PANTHER" id="PTHR30606:SF10">
    <property type="entry name" value="PHOSPHATIDYLINOSITOL MANNOSIDE ACYLTRANSFERASE"/>
    <property type="match status" value="1"/>
</dbReference>
<name>A0A1H3VHA9_9GAMM</name>
<dbReference type="Pfam" id="PF03279">
    <property type="entry name" value="Lip_A_acyltrans"/>
    <property type="match status" value="1"/>
</dbReference>
<keyword evidence="4 7" id="KW-0808">Transferase</keyword>
<dbReference type="GO" id="GO:0016746">
    <property type="term" value="F:acyltransferase activity"/>
    <property type="evidence" value="ECO:0007669"/>
    <property type="project" value="UniProtKB-KW"/>
</dbReference>
<protein>
    <submittedName>
        <fullName evidence="7">Lauroyl/myristoyl acyltransferase</fullName>
    </submittedName>
</protein>
<evidence type="ECO:0000256" key="5">
    <source>
        <dbReference type="ARBA" id="ARBA00023136"/>
    </source>
</evidence>
<accession>A0A1H3VHA9</accession>
<evidence type="ECO:0000256" key="1">
    <source>
        <dbReference type="ARBA" id="ARBA00004533"/>
    </source>
</evidence>
<sequence>MPLRPDDFSLRYNLLFPLYGRLPPSAGYALAAQQAAFFRRKKQDEEALIRTQMQSAFPQASAMQVEGWLSDYYRMVEQEALDTWYLQHQPIQKIVEMEGFAAIERARKQGKRVMLTGGHFGRFWMAGAAMRARGVTTGTITRDGGNANVHGLHPAEYRYRLFKLQRLQRALGGPFLVEGDELRPLYRALNDHLIALIFDVPYIEAHKGRVTVNFISGTIDLPAGIYRIAKKTKAWIAPFFMRDFGGGRVCAEFAALLDPDDYDETALMGMLASQLEQRIRENPGHWWLWPALPLLRSNKNDSGDSQLTGR</sequence>
<dbReference type="OrthoDB" id="5621074at2"/>
<keyword evidence="8" id="KW-1185">Reference proteome</keyword>
<evidence type="ECO:0000256" key="2">
    <source>
        <dbReference type="ARBA" id="ARBA00022475"/>
    </source>
</evidence>
<proteinExistence type="predicted"/>
<reference evidence="7 8" key="1">
    <citation type="submission" date="2016-10" db="EMBL/GenBank/DDBJ databases">
        <authorList>
            <person name="de Groot N.N."/>
        </authorList>
    </citation>
    <scope>NUCLEOTIDE SEQUENCE [LARGE SCALE GENOMIC DNA]</scope>
    <source>
        <strain evidence="7 8">DSM 21228</strain>
    </source>
</reference>
<evidence type="ECO:0000256" key="3">
    <source>
        <dbReference type="ARBA" id="ARBA00022519"/>
    </source>
</evidence>
<dbReference type="STRING" id="525918.SAMN05660964_00083"/>
<dbReference type="RefSeq" id="WP_093064258.1">
    <property type="nucleotide sequence ID" value="NZ_FNQP01000001.1"/>
</dbReference>